<evidence type="ECO:0000256" key="1">
    <source>
        <dbReference type="SAM" id="MobiDB-lite"/>
    </source>
</evidence>
<feature type="compositionally biased region" description="Polar residues" evidence="1">
    <location>
        <begin position="377"/>
        <end position="396"/>
    </location>
</feature>
<feature type="compositionally biased region" description="Polar residues" evidence="1">
    <location>
        <begin position="348"/>
        <end position="359"/>
    </location>
</feature>
<accession>A0AAN6V193</accession>
<dbReference type="AlphaFoldDB" id="A0AAN6V193"/>
<feature type="region of interest" description="Disordered" evidence="1">
    <location>
        <begin position="87"/>
        <end position="143"/>
    </location>
</feature>
<feature type="compositionally biased region" description="Pro residues" evidence="1">
    <location>
        <begin position="26"/>
        <end position="35"/>
    </location>
</feature>
<feature type="compositionally biased region" description="Low complexity" evidence="1">
    <location>
        <begin position="406"/>
        <end position="423"/>
    </location>
</feature>
<dbReference type="RefSeq" id="XP_062636319.1">
    <property type="nucleotide sequence ID" value="XM_062777446.1"/>
</dbReference>
<comment type="caution">
    <text evidence="4">The sequence shown here is derived from an EMBL/GenBank/DDBJ whole genome shotgun (WGS) entry which is preliminary data.</text>
</comment>
<reference evidence="4" key="2">
    <citation type="submission" date="2023-05" db="EMBL/GenBank/DDBJ databases">
        <authorList>
            <consortium name="Lawrence Berkeley National Laboratory"/>
            <person name="Steindorff A."/>
            <person name="Hensen N."/>
            <person name="Bonometti L."/>
            <person name="Westerberg I."/>
            <person name="Brannstrom I.O."/>
            <person name="Guillou S."/>
            <person name="Cros-Aarteil S."/>
            <person name="Calhoun S."/>
            <person name="Haridas S."/>
            <person name="Kuo A."/>
            <person name="Mondo S."/>
            <person name="Pangilinan J."/>
            <person name="Riley R."/>
            <person name="Labutti K."/>
            <person name="Andreopoulos B."/>
            <person name="Lipzen A."/>
            <person name="Chen C."/>
            <person name="Yanf M."/>
            <person name="Daum C."/>
            <person name="Ng V."/>
            <person name="Clum A."/>
            <person name="Ohm R."/>
            <person name="Martin F."/>
            <person name="Silar P."/>
            <person name="Natvig D."/>
            <person name="Lalanne C."/>
            <person name="Gautier V."/>
            <person name="Ament-Velasquez S.L."/>
            <person name="Kruys A."/>
            <person name="Hutchinson M.I."/>
            <person name="Powell A.J."/>
            <person name="Barry K."/>
            <person name="Miller A.N."/>
            <person name="Grigoriev I.V."/>
            <person name="Debuchy R."/>
            <person name="Gladieux P."/>
            <person name="Thoren M.H."/>
            <person name="Johannesson H."/>
        </authorList>
    </citation>
    <scope>NUCLEOTIDE SEQUENCE</scope>
    <source>
        <strain evidence="4">CBS 141.50</strain>
    </source>
</reference>
<evidence type="ECO:0000313" key="4">
    <source>
        <dbReference type="EMBL" id="KAK4142948.1"/>
    </source>
</evidence>
<feature type="region of interest" description="Disordered" evidence="1">
    <location>
        <begin position="272"/>
        <end position="429"/>
    </location>
</feature>
<dbReference type="Proteomes" id="UP001302676">
    <property type="component" value="Unassembled WGS sequence"/>
</dbReference>
<gene>
    <name evidence="4" type="ORF">C8A04DRAFT_12746</name>
</gene>
<proteinExistence type="predicted"/>
<dbReference type="EMBL" id="MU853591">
    <property type="protein sequence ID" value="KAK4142948.1"/>
    <property type="molecule type" value="Genomic_DNA"/>
</dbReference>
<protein>
    <submittedName>
        <fullName evidence="4">Uncharacterized protein</fullName>
    </submittedName>
</protein>
<evidence type="ECO:0000313" key="5">
    <source>
        <dbReference type="Proteomes" id="UP001302676"/>
    </source>
</evidence>
<dbReference type="GeneID" id="87814059"/>
<keyword evidence="2" id="KW-0812">Transmembrane</keyword>
<evidence type="ECO:0000256" key="2">
    <source>
        <dbReference type="SAM" id="Phobius"/>
    </source>
</evidence>
<name>A0AAN6V193_9PEZI</name>
<evidence type="ECO:0000256" key="3">
    <source>
        <dbReference type="SAM" id="SignalP"/>
    </source>
</evidence>
<keyword evidence="2" id="KW-0472">Membrane</keyword>
<feature type="region of interest" description="Disordered" evidence="1">
    <location>
        <begin position="26"/>
        <end position="46"/>
    </location>
</feature>
<organism evidence="4 5">
    <name type="scientific">Dichotomopilus funicola</name>
    <dbReference type="NCBI Taxonomy" id="1934379"/>
    <lineage>
        <taxon>Eukaryota</taxon>
        <taxon>Fungi</taxon>
        <taxon>Dikarya</taxon>
        <taxon>Ascomycota</taxon>
        <taxon>Pezizomycotina</taxon>
        <taxon>Sordariomycetes</taxon>
        <taxon>Sordariomycetidae</taxon>
        <taxon>Sordariales</taxon>
        <taxon>Chaetomiaceae</taxon>
        <taxon>Dichotomopilus</taxon>
    </lineage>
</organism>
<sequence length="484" mass="48714">MGLQQLLHGALLFGASAQAFVFLPRPTDPSQPLPPGNGWSPVPTEAPDAGLLRRNIGLPDKYLLAPDNTCGFIDGQLSECQRYGFTASSSTTSKSSSSTESTSETSSDAPTPTAASSTSSAAADATRAGAATSSAPPPVAASGGPPVGGIVGGVIGGIAIIVLCIFGAIFLRKRRQNELASSELPPSQPFMAQPTYPNTQPPPGPSGPSGAYGQAAGAPGMSGYPQSAATPAHQQNMYGTAAAGAGAVASAGAGTFNSRHNYAPSTHTAQSIRFEPSPMGTPTGSPQPQFAQPHFTPQQFQQHQQQALPTFPTPPFYNNSPRPSHDLQRVDTYGTTGNGIDTPDRRSTSTPVSTYNGTTPVAPASALGPMPGEPAHPSSNPGANRPGSSRGPNPNNAGGVPLALQPAGGKPPGAYKPYRPPGAGAQGANGGSISSLAGSINTAAVAMVVPRKAVSVSTTPAPTPPGQAQVRAPMRAMTGAVELP</sequence>
<reference evidence="4" key="1">
    <citation type="journal article" date="2023" name="Mol. Phylogenet. Evol.">
        <title>Genome-scale phylogeny and comparative genomics of the fungal order Sordariales.</title>
        <authorList>
            <person name="Hensen N."/>
            <person name="Bonometti L."/>
            <person name="Westerberg I."/>
            <person name="Brannstrom I.O."/>
            <person name="Guillou S."/>
            <person name="Cros-Aarteil S."/>
            <person name="Calhoun S."/>
            <person name="Haridas S."/>
            <person name="Kuo A."/>
            <person name="Mondo S."/>
            <person name="Pangilinan J."/>
            <person name="Riley R."/>
            <person name="LaButti K."/>
            <person name="Andreopoulos B."/>
            <person name="Lipzen A."/>
            <person name="Chen C."/>
            <person name="Yan M."/>
            <person name="Daum C."/>
            <person name="Ng V."/>
            <person name="Clum A."/>
            <person name="Steindorff A."/>
            <person name="Ohm R.A."/>
            <person name="Martin F."/>
            <person name="Silar P."/>
            <person name="Natvig D.O."/>
            <person name="Lalanne C."/>
            <person name="Gautier V."/>
            <person name="Ament-Velasquez S.L."/>
            <person name="Kruys A."/>
            <person name="Hutchinson M.I."/>
            <person name="Powell A.J."/>
            <person name="Barry K."/>
            <person name="Miller A.N."/>
            <person name="Grigoriev I.V."/>
            <person name="Debuchy R."/>
            <person name="Gladieux P."/>
            <person name="Hiltunen Thoren M."/>
            <person name="Johannesson H."/>
        </authorList>
    </citation>
    <scope>NUCLEOTIDE SEQUENCE</scope>
    <source>
        <strain evidence="4">CBS 141.50</strain>
    </source>
</reference>
<keyword evidence="5" id="KW-1185">Reference proteome</keyword>
<feature type="chain" id="PRO_5043004318" evidence="3">
    <location>
        <begin position="18"/>
        <end position="484"/>
    </location>
</feature>
<feature type="region of interest" description="Disordered" evidence="1">
    <location>
        <begin position="181"/>
        <end position="230"/>
    </location>
</feature>
<feature type="compositionally biased region" description="Low complexity" evidence="1">
    <location>
        <begin position="286"/>
        <end position="310"/>
    </location>
</feature>
<feature type="signal peptide" evidence="3">
    <location>
        <begin position="1"/>
        <end position="17"/>
    </location>
</feature>
<keyword evidence="2" id="KW-1133">Transmembrane helix</keyword>
<feature type="transmembrane region" description="Helical" evidence="2">
    <location>
        <begin position="147"/>
        <end position="171"/>
    </location>
</feature>
<feature type="compositionally biased region" description="Low complexity" evidence="1">
    <location>
        <begin position="208"/>
        <end position="219"/>
    </location>
</feature>
<keyword evidence="3" id="KW-0732">Signal</keyword>